<feature type="compositionally biased region" description="Basic residues" evidence="1">
    <location>
        <begin position="38"/>
        <end position="56"/>
    </location>
</feature>
<sequence length="75" mass="8312">MLTNCRGVHTRQFILRAGQKPLLILVAKVSTPTSSRFMTRKNSSRKAGAKTRRSKRSLLMPAQGAPGGIQWSMSR</sequence>
<reference evidence="2" key="2">
    <citation type="submission" date="2025-09" db="UniProtKB">
        <authorList>
            <consortium name="Ensembl"/>
        </authorList>
    </citation>
    <scope>IDENTIFICATION</scope>
</reference>
<reference evidence="2" key="1">
    <citation type="submission" date="2025-08" db="UniProtKB">
        <authorList>
            <consortium name="Ensembl"/>
        </authorList>
    </citation>
    <scope>IDENTIFICATION</scope>
</reference>
<evidence type="ECO:0000313" key="3">
    <source>
        <dbReference type="Proteomes" id="UP000694407"/>
    </source>
</evidence>
<dbReference type="AlphaFoldDB" id="A0A8C5YTT9"/>
<evidence type="ECO:0000256" key="1">
    <source>
        <dbReference type="SAM" id="MobiDB-lite"/>
    </source>
</evidence>
<keyword evidence="3" id="KW-1185">Reference proteome</keyword>
<proteinExistence type="predicted"/>
<dbReference type="GeneTree" id="ENSGT00390000010780"/>
<protein>
    <submittedName>
        <fullName evidence="2">Uncharacterized protein</fullName>
    </submittedName>
</protein>
<evidence type="ECO:0000313" key="2">
    <source>
        <dbReference type="Ensembl" id="ENSMMMP00000005083.1"/>
    </source>
</evidence>
<dbReference type="Proteomes" id="UP000694407">
    <property type="component" value="Unplaced"/>
</dbReference>
<dbReference type="Ensembl" id="ENSMMMT00000005801.1">
    <property type="protein sequence ID" value="ENSMMMP00000005083.1"/>
    <property type="gene ID" value="ENSMMMG00000004647.1"/>
</dbReference>
<accession>A0A8C5YTT9</accession>
<organism evidence="2 3">
    <name type="scientific">Marmota marmota marmota</name>
    <name type="common">Alpine marmot</name>
    <dbReference type="NCBI Taxonomy" id="9994"/>
    <lineage>
        <taxon>Eukaryota</taxon>
        <taxon>Metazoa</taxon>
        <taxon>Chordata</taxon>
        <taxon>Craniata</taxon>
        <taxon>Vertebrata</taxon>
        <taxon>Euteleostomi</taxon>
        <taxon>Mammalia</taxon>
        <taxon>Eutheria</taxon>
        <taxon>Euarchontoglires</taxon>
        <taxon>Glires</taxon>
        <taxon>Rodentia</taxon>
        <taxon>Sciuromorpha</taxon>
        <taxon>Sciuridae</taxon>
        <taxon>Xerinae</taxon>
        <taxon>Marmotini</taxon>
        <taxon>Marmota</taxon>
    </lineage>
</organism>
<name>A0A8C5YTT9_MARMA</name>
<feature type="region of interest" description="Disordered" evidence="1">
    <location>
        <begin position="36"/>
        <end position="75"/>
    </location>
</feature>